<dbReference type="OMA" id="VITHAPC"/>
<dbReference type="FunFam" id="3.40.50.620:FF:000206">
    <property type="entry name" value="Universal stress protein family protein"/>
    <property type="match status" value="1"/>
</dbReference>
<evidence type="ECO:0000259" key="1">
    <source>
        <dbReference type="Pfam" id="PF00582"/>
    </source>
</evidence>
<protein>
    <submittedName>
        <fullName evidence="2">(wild Malaysian banana) hypothetical protein</fullName>
    </submittedName>
</protein>
<name>A0A804JJV0_MUSAM</name>
<dbReference type="Gramene" id="Ma06_t24260.1">
    <property type="protein sequence ID" value="Ma06_p24260.1"/>
    <property type="gene ID" value="Ma06_g24260"/>
</dbReference>
<dbReference type="InterPro" id="IPR006015">
    <property type="entry name" value="Universal_stress_UspA"/>
</dbReference>
<dbReference type="AlphaFoldDB" id="A0A804JJV0"/>
<dbReference type="PANTHER" id="PTHR46100">
    <property type="entry name" value="IMP2'P"/>
    <property type="match status" value="1"/>
</dbReference>
<dbReference type="OrthoDB" id="843225at2759"/>
<dbReference type="InterPro" id="IPR006016">
    <property type="entry name" value="UspA"/>
</dbReference>
<dbReference type="Pfam" id="PF00582">
    <property type="entry name" value="Usp"/>
    <property type="match status" value="1"/>
</dbReference>
<dbReference type="EnsemblPlants" id="Ma06_t24260.1">
    <property type="protein sequence ID" value="Ma06_p24260.1"/>
    <property type="gene ID" value="Ma06_g24260"/>
</dbReference>
<reference evidence="3" key="2">
    <citation type="submission" date="2021-05" db="UniProtKB">
        <authorList>
            <consortium name="EnsemblPlants"/>
        </authorList>
    </citation>
    <scope>IDENTIFICATION</scope>
    <source>
        <strain evidence="3">subsp. malaccensis</strain>
    </source>
</reference>
<evidence type="ECO:0000313" key="4">
    <source>
        <dbReference type="Proteomes" id="UP000012960"/>
    </source>
</evidence>
<dbReference type="SUPFAM" id="SSF52402">
    <property type="entry name" value="Adenine nucleotide alpha hydrolases-like"/>
    <property type="match status" value="1"/>
</dbReference>
<dbReference type="FunCoup" id="A0A804JJV0">
    <property type="interactions" value="16"/>
</dbReference>
<accession>A0A804JJV0</accession>
<proteinExistence type="predicted"/>
<keyword evidence="4" id="KW-1185">Reference proteome</keyword>
<dbReference type="CDD" id="cd23659">
    <property type="entry name" value="USP_At3g01520-like"/>
    <property type="match status" value="1"/>
</dbReference>
<dbReference type="InterPro" id="IPR014729">
    <property type="entry name" value="Rossmann-like_a/b/a_fold"/>
</dbReference>
<organism evidence="3 4">
    <name type="scientific">Musa acuminata subsp. malaccensis</name>
    <name type="common">Wild banana</name>
    <name type="synonym">Musa malaccensis</name>
    <dbReference type="NCBI Taxonomy" id="214687"/>
    <lineage>
        <taxon>Eukaryota</taxon>
        <taxon>Viridiplantae</taxon>
        <taxon>Streptophyta</taxon>
        <taxon>Embryophyta</taxon>
        <taxon>Tracheophyta</taxon>
        <taxon>Spermatophyta</taxon>
        <taxon>Magnoliopsida</taxon>
        <taxon>Liliopsida</taxon>
        <taxon>Zingiberales</taxon>
        <taxon>Musaceae</taxon>
        <taxon>Musa</taxon>
    </lineage>
</organism>
<evidence type="ECO:0000313" key="2">
    <source>
        <dbReference type="EMBL" id="CAG1847301.1"/>
    </source>
</evidence>
<reference evidence="2" key="1">
    <citation type="submission" date="2021-03" db="EMBL/GenBank/DDBJ databases">
        <authorList>
            <consortium name="Genoscope - CEA"/>
            <person name="William W."/>
        </authorList>
    </citation>
    <scope>NUCLEOTIDE SEQUENCE</scope>
    <source>
        <strain evidence="2">Doubled-haploid Pahang</strain>
    </source>
</reference>
<dbReference type="PRINTS" id="PR01438">
    <property type="entry name" value="UNVRSLSTRESS"/>
</dbReference>
<dbReference type="Gene3D" id="3.40.50.620">
    <property type="entry name" value="HUPs"/>
    <property type="match status" value="1"/>
</dbReference>
<evidence type="ECO:0000313" key="3">
    <source>
        <dbReference type="EnsemblPlants" id="Ma06_p24260.1"/>
    </source>
</evidence>
<dbReference type="EMBL" id="HG996471">
    <property type="protein sequence ID" value="CAG1847301.1"/>
    <property type="molecule type" value="Genomic_DNA"/>
</dbReference>
<feature type="domain" description="UspA" evidence="1">
    <location>
        <begin position="7"/>
        <end position="159"/>
    </location>
</feature>
<dbReference type="Proteomes" id="UP000012960">
    <property type="component" value="Unplaced"/>
</dbReference>
<gene>
    <name evidence="2" type="ORF">GSMUA_170960.1</name>
</gene>
<dbReference type="PANTHER" id="PTHR46100:SF2">
    <property type="entry name" value="OS05G0453700 PROTEIN"/>
    <property type="match status" value="1"/>
</dbReference>
<sequence length="160" mass="17450">MAGGGGRKIGLALDFSKSSKAALRWAIDNLLRKGDTILLLHIMPDKGDEAKHPLWIQSGSPLIPLTEFRQPDVMKHYELDVNMEVLDELDTASRQKGAIIVAKLFWGDAREKLCQAVGDLGLDSLVMGSRGVSPIRRILLGSVTNYVLTNATCPVTVVKN</sequence>